<organism evidence="2 3">
    <name type="scientific">Habropoda laboriosa</name>
    <dbReference type="NCBI Taxonomy" id="597456"/>
    <lineage>
        <taxon>Eukaryota</taxon>
        <taxon>Metazoa</taxon>
        <taxon>Ecdysozoa</taxon>
        <taxon>Arthropoda</taxon>
        <taxon>Hexapoda</taxon>
        <taxon>Insecta</taxon>
        <taxon>Pterygota</taxon>
        <taxon>Neoptera</taxon>
        <taxon>Endopterygota</taxon>
        <taxon>Hymenoptera</taxon>
        <taxon>Apocrita</taxon>
        <taxon>Aculeata</taxon>
        <taxon>Apoidea</taxon>
        <taxon>Anthophila</taxon>
        <taxon>Apidae</taxon>
        <taxon>Habropoda</taxon>
    </lineage>
</organism>
<accession>A0A0L7QKG3</accession>
<dbReference type="Proteomes" id="UP000053825">
    <property type="component" value="Unassembled WGS sequence"/>
</dbReference>
<keyword evidence="3" id="KW-1185">Reference proteome</keyword>
<evidence type="ECO:0000259" key="1">
    <source>
        <dbReference type="Pfam" id="PF13843"/>
    </source>
</evidence>
<protein>
    <recommendedName>
        <fullName evidence="1">PiggyBac transposable element-derived protein domain-containing protein</fullName>
    </recommendedName>
</protein>
<reference evidence="2 3" key="1">
    <citation type="submission" date="2015-07" db="EMBL/GenBank/DDBJ databases">
        <title>The genome of Habropoda laboriosa.</title>
        <authorList>
            <person name="Pan H."/>
            <person name="Kapheim K."/>
        </authorList>
    </citation>
    <scope>NUCLEOTIDE SEQUENCE [LARGE SCALE GENOMIC DNA]</scope>
    <source>
        <strain evidence="2">0110345459</strain>
    </source>
</reference>
<name>A0A0L7QKG3_9HYME</name>
<dbReference type="EMBL" id="KQ414945">
    <property type="protein sequence ID" value="KOC59109.1"/>
    <property type="molecule type" value="Genomic_DNA"/>
</dbReference>
<evidence type="ECO:0000313" key="3">
    <source>
        <dbReference type="Proteomes" id="UP000053825"/>
    </source>
</evidence>
<sequence>MLSLFRGRCPFKIFMKDKSAKYGILIRMLTDSKRRYILNMEVYCGSKTIIISKNS</sequence>
<feature type="domain" description="PiggyBac transposable element-derived protein" evidence="1">
    <location>
        <begin position="2"/>
        <end position="47"/>
    </location>
</feature>
<dbReference type="AlphaFoldDB" id="A0A0L7QKG3"/>
<dbReference type="Pfam" id="PF13843">
    <property type="entry name" value="DDE_Tnp_1_7"/>
    <property type="match status" value="1"/>
</dbReference>
<proteinExistence type="predicted"/>
<dbReference type="InterPro" id="IPR029526">
    <property type="entry name" value="PGBD"/>
</dbReference>
<gene>
    <name evidence="2" type="ORF">WH47_10935</name>
</gene>
<evidence type="ECO:0000313" key="2">
    <source>
        <dbReference type="EMBL" id="KOC59109.1"/>
    </source>
</evidence>